<gene>
    <name evidence="1" type="ORF">XarjCFBP7645_09435</name>
</gene>
<dbReference type="AlphaFoldDB" id="A0A2S7ADJ1"/>
<comment type="caution">
    <text evidence="1">The sequence shown here is derived from an EMBL/GenBank/DDBJ whole genome shotgun (WGS) entry which is preliminary data.</text>
</comment>
<evidence type="ECO:0000313" key="2">
    <source>
        <dbReference type="Proteomes" id="UP000239204"/>
    </source>
</evidence>
<reference evidence="1 2" key="1">
    <citation type="submission" date="2016-08" db="EMBL/GenBank/DDBJ databases">
        <title>Evolution of the type three secretion system and type three effector repertoires in Xanthomonas.</title>
        <authorList>
            <person name="Merda D."/>
            <person name="Briand M."/>
            <person name="Bosis E."/>
            <person name="Rousseau C."/>
            <person name="Portier P."/>
            <person name="Jacques M.-A."/>
            <person name="Fischer-Le Saux M."/>
        </authorList>
    </citation>
    <scope>NUCLEOTIDE SEQUENCE [LARGE SCALE GENOMIC DNA]</scope>
    <source>
        <strain evidence="1 2">CFBP 7645</strain>
    </source>
</reference>
<dbReference type="Proteomes" id="UP000239204">
    <property type="component" value="Unassembled WGS sequence"/>
</dbReference>
<dbReference type="EMBL" id="MIGY01000002">
    <property type="protein sequence ID" value="PPU07814.1"/>
    <property type="molecule type" value="Genomic_DNA"/>
</dbReference>
<name>A0A2S7ADJ1_9XANT</name>
<evidence type="ECO:0000313" key="1">
    <source>
        <dbReference type="EMBL" id="PPU07814.1"/>
    </source>
</evidence>
<sequence length="71" mass="7769">MAMAADIEPTRDAVADFLQREVDGAIDIAVDLISVERYGTTDVRTGWDTHAVMLKGTGILAWTDGPLRYSE</sequence>
<protein>
    <submittedName>
        <fullName evidence="1">Uncharacterized protein</fullName>
    </submittedName>
</protein>
<organism evidence="1 2">
    <name type="scientific">Xanthomonas arboricola</name>
    <dbReference type="NCBI Taxonomy" id="56448"/>
    <lineage>
        <taxon>Bacteria</taxon>
        <taxon>Pseudomonadati</taxon>
        <taxon>Pseudomonadota</taxon>
        <taxon>Gammaproteobacteria</taxon>
        <taxon>Lysobacterales</taxon>
        <taxon>Lysobacteraceae</taxon>
        <taxon>Xanthomonas</taxon>
    </lineage>
</organism>
<proteinExistence type="predicted"/>
<accession>A0A2S7ADJ1</accession>